<organism evidence="2 3">
    <name type="scientific">Halobellus clavatus</name>
    <dbReference type="NCBI Taxonomy" id="660517"/>
    <lineage>
        <taxon>Archaea</taxon>
        <taxon>Methanobacteriati</taxon>
        <taxon>Methanobacteriota</taxon>
        <taxon>Stenosarchaea group</taxon>
        <taxon>Halobacteria</taxon>
        <taxon>Halobacteriales</taxon>
        <taxon>Haloferacaceae</taxon>
        <taxon>Halobellus</taxon>
    </lineage>
</organism>
<dbReference type="AlphaFoldDB" id="A0A1H3KKB7"/>
<dbReference type="InterPro" id="IPR058471">
    <property type="entry name" value="DUF8158"/>
</dbReference>
<keyword evidence="3" id="KW-1185">Reference proteome</keyword>
<evidence type="ECO:0000259" key="1">
    <source>
        <dbReference type="Pfam" id="PF26488"/>
    </source>
</evidence>
<dbReference type="Proteomes" id="UP000199170">
    <property type="component" value="Unassembled WGS sequence"/>
</dbReference>
<gene>
    <name evidence="2" type="ORF">SAMN04487946_12016</name>
</gene>
<feature type="domain" description="DUF8158" evidence="1">
    <location>
        <begin position="1"/>
        <end position="109"/>
    </location>
</feature>
<dbReference type="RefSeq" id="WP_089769707.1">
    <property type="nucleotide sequence ID" value="NZ_FNPB01000020.1"/>
</dbReference>
<evidence type="ECO:0000313" key="2">
    <source>
        <dbReference type="EMBL" id="SDY52506.1"/>
    </source>
</evidence>
<sequence length="109" mass="12453">MTETDALYDVRERTENPAHASVDDVITLVLDRARKPREDHHNAHFDEAMAAVVDQYSEDAVRTVIHRVLVEDYPFRTATVNLDMRNFDGVRIGTTAVWTLRELNAQGDD</sequence>
<dbReference type="Pfam" id="PF26488">
    <property type="entry name" value="DUF8158"/>
    <property type="match status" value="1"/>
</dbReference>
<accession>A0A1H3KKB7</accession>
<dbReference type="OrthoDB" id="191541at2157"/>
<dbReference type="EMBL" id="FNPB01000020">
    <property type="protein sequence ID" value="SDY52506.1"/>
    <property type="molecule type" value="Genomic_DNA"/>
</dbReference>
<dbReference type="STRING" id="660517.SAMN04487946_12016"/>
<reference evidence="3" key="1">
    <citation type="submission" date="2016-10" db="EMBL/GenBank/DDBJ databases">
        <authorList>
            <person name="Varghese N."/>
            <person name="Submissions S."/>
        </authorList>
    </citation>
    <scope>NUCLEOTIDE SEQUENCE [LARGE SCALE GENOMIC DNA]</scope>
    <source>
        <strain evidence="3">CGMCC 1.10118</strain>
    </source>
</reference>
<protein>
    <recommendedName>
        <fullName evidence="1">DUF8158 domain-containing protein</fullName>
    </recommendedName>
</protein>
<name>A0A1H3KKB7_9EURY</name>
<proteinExistence type="predicted"/>
<evidence type="ECO:0000313" key="3">
    <source>
        <dbReference type="Proteomes" id="UP000199170"/>
    </source>
</evidence>